<evidence type="ECO:0000256" key="1">
    <source>
        <dbReference type="SAM" id="Coils"/>
    </source>
</evidence>
<keyword evidence="1" id="KW-0175">Coiled coil</keyword>
<accession>A0A834DC29</accession>
<dbReference type="AlphaFoldDB" id="A0A834DC29"/>
<dbReference type="Proteomes" id="UP000664940">
    <property type="component" value="Unassembled WGS sequence"/>
</dbReference>
<evidence type="ECO:0000313" key="4">
    <source>
        <dbReference type="EMBL" id="KAF6075036.1"/>
    </source>
</evidence>
<reference evidence="4 5" key="1">
    <citation type="journal article" date="2020" name="Nature">
        <title>Six reference-quality genomes reveal evolution of bat adaptations.</title>
        <authorList>
            <person name="Jebb D."/>
            <person name="Huang Z."/>
            <person name="Pippel M."/>
            <person name="Hughes G.M."/>
            <person name="Lavrichenko K."/>
            <person name="Devanna P."/>
            <person name="Winkler S."/>
            <person name="Jermiin L.S."/>
            <person name="Skirmuntt E.C."/>
            <person name="Katzourakis A."/>
            <person name="Burkitt-Gray L."/>
            <person name="Ray D.A."/>
            <person name="Sullivan K.A.M."/>
            <person name="Roscito J.G."/>
            <person name="Kirilenko B.M."/>
            <person name="Davalos L.M."/>
            <person name="Corthals A.P."/>
            <person name="Power M.L."/>
            <person name="Jones G."/>
            <person name="Ransome R.D."/>
            <person name="Dechmann D.K.N."/>
            <person name="Locatelli A.G."/>
            <person name="Puechmaille S.J."/>
            <person name="Fedrigo O."/>
            <person name="Jarvis E.D."/>
            <person name="Hiller M."/>
            <person name="Vernes S.C."/>
            <person name="Myers E.W."/>
            <person name="Teeling E.C."/>
        </authorList>
    </citation>
    <scope>NUCLEOTIDE SEQUENCE [LARGE SCALE GENOMIC DNA]</scope>
    <source>
        <strain evidence="4">Bat1K_MPI-CBG_1</strain>
    </source>
</reference>
<feature type="domain" description="B30.2/SPRY" evidence="3">
    <location>
        <begin position="116"/>
        <end position="245"/>
    </location>
</feature>
<dbReference type="SUPFAM" id="SSF49899">
    <property type="entry name" value="Concanavalin A-like lectins/glucanases"/>
    <property type="match status" value="1"/>
</dbReference>
<comment type="caution">
    <text evidence="4">The sequence shown here is derived from an EMBL/GenBank/DDBJ whole genome shotgun (WGS) entry which is preliminary data.</text>
</comment>
<evidence type="ECO:0000256" key="2">
    <source>
        <dbReference type="SAM" id="Phobius"/>
    </source>
</evidence>
<dbReference type="PROSITE" id="PS50188">
    <property type="entry name" value="B302_SPRY"/>
    <property type="match status" value="1"/>
</dbReference>
<dbReference type="InterPro" id="IPR006574">
    <property type="entry name" value="PRY"/>
</dbReference>
<dbReference type="PANTHER" id="PTHR24103">
    <property type="entry name" value="E3 UBIQUITIN-PROTEIN LIGASE TRIM"/>
    <property type="match status" value="1"/>
</dbReference>
<name>A0A834DC29_9CHIR</name>
<dbReference type="Gene3D" id="2.60.120.920">
    <property type="match status" value="1"/>
</dbReference>
<dbReference type="EMBL" id="JABVXQ010000015">
    <property type="protein sequence ID" value="KAF6075036.1"/>
    <property type="molecule type" value="Genomic_DNA"/>
</dbReference>
<dbReference type="InterPro" id="IPR043136">
    <property type="entry name" value="B30.2/SPRY_sf"/>
</dbReference>
<sequence length="245" mass="27468">MPTLEEAHTKDTDGLCRVTMTVTIRDSSVRTALLRQQHLLGQERGSGVFLPVFVPEGVFIPSPPAWMVALAVLLPALLFFTTVGVIGLCSKLHKEKEILSLREDYEDKEEDTARKELEQLQEELRWRRGLLHAADVLLDPDTAHPELFLSQDQRRVGRGPSRQILPDNPERFDCRPCVLGVQGFSSGRHSWEVEVGNVMVWAVGVCADRVQRKGRPCWSLRMASGPWSCLDTSTGSCPLQRRSSP</sequence>
<dbReference type="PRINTS" id="PR01407">
    <property type="entry name" value="BUTYPHLNCDUF"/>
</dbReference>
<evidence type="ECO:0000259" key="3">
    <source>
        <dbReference type="PROSITE" id="PS50188"/>
    </source>
</evidence>
<organism evidence="4 5">
    <name type="scientific">Phyllostomus discolor</name>
    <name type="common">pale spear-nosed bat</name>
    <dbReference type="NCBI Taxonomy" id="89673"/>
    <lineage>
        <taxon>Eukaryota</taxon>
        <taxon>Metazoa</taxon>
        <taxon>Chordata</taxon>
        <taxon>Craniata</taxon>
        <taxon>Vertebrata</taxon>
        <taxon>Euteleostomi</taxon>
        <taxon>Mammalia</taxon>
        <taxon>Eutheria</taxon>
        <taxon>Laurasiatheria</taxon>
        <taxon>Chiroptera</taxon>
        <taxon>Yangochiroptera</taxon>
        <taxon>Phyllostomidae</taxon>
        <taxon>Phyllostominae</taxon>
        <taxon>Phyllostomus</taxon>
    </lineage>
</organism>
<dbReference type="InterPro" id="IPR013320">
    <property type="entry name" value="ConA-like_dom_sf"/>
</dbReference>
<dbReference type="InterPro" id="IPR001870">
    <property type="entry name" value="B30.2/SPRY"/>
</dbReference>
<protein>
    <recommendedName>
        <fullName evidence="3">B30.2/SPRY domain-containing protein</fullName>
    </recommendedName>
</protein>
<feature type="transmembrane region" description="Helical" evidence="2">
    <location>
        <begin position="65"/>
        <end position="89"/>
    </location>
</feature>
<proteinExistence type="predicted"/>
<dbReference type="InterPro" id="IPR050143">
    <property type="entry name" value="TRIM/RBCC"/>
</dbReference>
<keyword evidence="2" id="KW-0472">Membrane</keyword>
<keyword evidence="2" id="KW-1133">Transmembrane helix</keyword>
<gene>
    <name evidence="4" type="ORF">HJG60_009436</name>
</gene>
<keyword evidence="2" id="KW-0812">Transmembrane</keyword>
<feature type="coiled-coil region" evidence="1">
    <location>
        <begin position="91"/>
        <end position="123"/>
    </location>
</feature>
<dbReference type="SMART" id="SM00589">
    <property type="entry name" value="PRY"/>
    <property type="match status" value="1"/>
</dbReference>
<dbReference type="InterPro" id="IPR003879">
    <property type="entry name" value="Butyrophylin_SPRY"/>
</dbReference>
<evidence type="ECO:0000313" key="5">
    <source>
        <dbReference type="Proteomes" id="UP000664940"/>
    </source>
</evidence>
<dbReference type="Pfam" id="PF13765">
    <property type="entry name" value="PRY"/>
    <property type="match status" value="1"/>
</dbReference>